<dbReference type="RefSeq" id="WP_377380137.1">
    <property type="nucleotide sequence ID" value="NZ_JBHSSW010000028.1"/>
</dbReference>
<sequence>MSRNIMYLLGSAAVLTLAACGSGEVNTQTTEASDTSPAQTQAQANSDAPSLAAVKQSIEAPPEEVSGPMIDPAAENIDPFRGMYEAEQIETFNAFYDGVDAETINIAERIDETNAIVITEVPVAEDGLYEQGLRCAAAIDASARVGGYQAHEAKAMAQGALAATVYAIEAQMQPDAPEEQRDALVSDFREQTYINYNLIRADMSENMEAEALKAQAETCYQELGLAEEETDAESAEVDETAEAGGSL</sequence>
<dbReference type="Proteomes" id="UP001596303">
    <property type="component" value="Unassembled WGS sequence"/>
</dbReference>
<dbReference type="PROSITE" id="PS51257">
    <property type="entry name" value="PROKAR_LIPOPROTEIN"/>
    <property type="match status" value="1"/>
</dbReference>
<dbReference type="EMBL" id="JBHSSW010000028">
    <property type="protein sequence ID" value="MFC6199250.1"/>
    <property type="molecule type" value="Genomic_DNA"/>
</dbReference>
<keyword evidence="4" id="KW-1185">Reference proteome</keyword>
<evidence type="ECO:0000256" key="2">
    <source>
        <dbReference type="SAM" id="SignalP"/>
    </source>
</evidence>
<reference evidence="4" key="1">
    <citation type="journal article" date="2019" name="Int. J. Syst. Evol. Microbiol.">
        <title>The Global Catalogue of Microorganisms (GCM) 10K type strain sequencing project: providing services to taxonomists for standard genome sequencing and annotation.</title>
        <authorList>
            <consortium name="The Broad Institute Genomics Platform"/>
            <consortium name="The Broad Institute Genome Sequencing Center for Infectious Disease"/>
            <person name="Wu L."/>
            <person name="Ma J."/>
        </authorList>
    </citation>
    <scope>NUCLEOTIDE SEQUENCE [LARGE SCALE GENOMIC DNA]</scope>
    <source>
        <strain evidence="4">CGMCC-1.15741</strain>
    </source>
</reference>
<evidence type="ECO:0000313" key="4">
    <source>
        <dbReference type="Proteomes" id="UP001596303"/>
    </source>
</evidence>
<name>A0ABW1SC30_9PROT</name>
<feature type="compositionally biased region" description="Acidic residues" evidence="1">
    <location>
        <begin position="225"/>
        <end position="241"/>
    </location>
</feature>
<keyword evidence="2" id="KW-0732">Signal</keyword>
<comment type="caution">
    <text evidence="3">The sequence shown here is derived from an EMBL/GenBank/DDBJ whole genome shotgun (WGS) entry which is preliminary data.</text>
</comment>
<feature type="chain" id="PRO_5045928622" description="Lipoprotein" evidence="2">
    <location>
        <begin position="28"/>
        <end position="247"/>
    </location>
</feature>
<proteinExistence type="predicted"/>
<accession>A0ABW1SC30</accession>
<feature type="signal peptide" evidence="2">
    <location>
        <begin position="1"/>
        <end position="27"/>
    </location>
</feature>
<feature type="region of interest" description="Disordered" evidence="1">
    <location>
        <begin position="27"/>
        <end position="54"/>
    </location>
</feature>
<organism evidence="3 4">
    <name type="scientific">Ponticaulis profundi</name>
    <dbReference type="NCBI Taxonomy" id="2665222"/>
    <lineage>
        <taxon>Bacteria</taxon>
        <taxon>Pseudomonadati</taxon>
        <taxon>Pseudomonadota</taxon>
        <taxon>Alphaproteobacteria</taxon>
        <taxon>Hyphomonadales</taxon>
        <taxon>Hyphomonadaceae</taxon>
        <taxon>Ponticaulis</taxon>
    </lineage>
</organism>
<feature type="region of interest" description="Disordered" evidence="1">
    <location>
        <begin position="225"/>
        <end position="247"/>
    </location>
</feature>
<evidence type="ECO:0000313" key="3">
    <source>
        <dbReference type="EMBL" id="MFC6199250.1"/>
    </source>
</evidence>
<feature type="compositionally biased region" description="Polar residues" evidence="1">
    <location>
        <begin position="27"/>
        <end position="48"/>
    </location>
</feature>
<evidence type="ECO:0008006" key="5">
    <source>
        <dbReference type="Google" id="ProtNLM"/>
    </source>
</evidence>
<gene>
    <name evidence="3" type="ORF">ACFQDM_14280</name>
</gene>
<evidence type="ECO:0000256" key="1">
    <source>
        <dbReference type="SAM" id="MobiDB-lite"/>
    </source>
</evidence>
<protein>
    <recommendedName>
        <fullName evidence="5">Lipoprotein</fullName>
    </recommendedName>
</protein>